<organism evidence="2 3">
    <name type="scientific">Streptomyces wuyuanensis</name>
    <dbReference type="NCBI Taxonomy" id="1196353"/>
    <lineage>
        <taxon>Bacteria</taxon>
        <taxon>Bacillati</taxon>
        <taxon>Actinomycetota</taxon>
        <taxon>Actinomycetes</taxon>
        <taxon>Kitasatosporales</taxon>
        <taxon>Streptomycetaceae</taxon>
        <taxon>Streptomyces</taxon>
    </lineage>
</organism>
<dbReference type="Proteomes" id="UP000199063">
    <property type="component" value="Unassembled WGS sequence"/>
</dbReference>
<dbReference type="GeneID" id="40832885"/>
<reference evidence="3" key="1">
    <citation type="submission" date="2016-10" db="EMBL/GenBank/DDBJ databases">
        <authorList>
            <person name="Varghese N."/>
            <person name="Submissions S."/>
        </authorList>
    </citation>
    <scope>NUCLEOTIDE SEQUENCE [LARGE SCALE GENOMIC DNA]</scope>
    <source>
        <strain evidence="3">CGMCC 4.7042</strain>
    </source>
</reference>
<dbReference type="STRING" id="1196353.SAMN05444921_122112"/>
<keyword evidence="3" id="KW-1185">Reference proteome</keyword>
<proteinExistence type="predicted"/>
<evidence type="ECO:0000259" key="1">
    <source>
        <dbReference type="Pfam" id="PF04149"/>
    </source>
</evidence>
<evidence type="ECO:0000313" key="3">
    <source>
        <dbReference type="Proteomes" id="UP000199063"/>
    </source>
</evidence>
<gene>
    <name evidence="2" type="ORF">SAMN05444921_122112</name>
</gene>
<dbReference type="AlphaFoldDB" id="A0A1G9ZSY9"/>
<name>A0A1G9ZSY9_9ACTN</name>
<dbReference type="InterPro" id="IPR007278">
    <property type="entry name" value="DUF397"/>
</dbReference>
<protein>
    <recommendedName>
        <fullName evidence="1">DUF397 domain-containing protein</fullName>
    </recommendedName>
</protein>
<accession>A0A1G9ZSY9</accession>
<sequence>MEFTNGMPAGELNSVTWIKSSHSNATGNCVELAALPDGQVAVRNSRDPQGPALVYTRDEVEAFVAGARGGEFDDVIG</sequence>
<dbReference type="Pfam" id="PF04149">
    <property type="entry name" value="DUF397"/>
    <property type="match status" value="1"/>
</dbReference>
<dbReference type="OrthoDB" id="4558943at2"/>
<dbReference type="RefSeq" id="WP_093659794.1">
    <property type="nucleotide sequence ID" value="NZ_FNHI01000022.1"/>
</dbReference>
<feature type="domain" description="DUF397" evidence="1">
    <location>
        <begin position="16"/>
        <end position="68"/>
    </location>
</feature>
<evidence type="ECO:0000313" key="2">
    <source>
        <dbReference type="EMBL" id="SDN24722.1"/>
    </source>
</evidence>
<dbReference type="EMBL" id="FNHI01000022">
    <property type="protein sequence ID" value="SDN24722.1"/>
    <property type="molecule type" value="Genomic_DNA"/>
</dbReference>